<evidence type="ECO:0000313" key="5">
    <source>
        <dbReference type="Proteomes" id="UP001597417"/>
    </source>
</evidence>
<accession>A0ABW5FTN7</accession>
<gene>
    <name evidence="4" type="ORF">ACFSXZ_17660</name>
</gene>
<sequence>MLADKVEVNTLRTRLVMVGVFVGAIAALSLSVAFSWGGGVLGGGRVEESPEAKAAFHAAAGSCLFWSQADVSDIHVVPCELPHLYEVTGVVNIADRYPPGTPAPTVDEWRAIAVDRCTPGTQKYLGKPLDPYGKFSVSALRPGGGEWSSGDRDMRCVLQWAAPAGALQMVKGKVADQSQAAIWDPGTCLALAGKTVGNPIDCAQPHAYEIVATIDLKKHFSGADYPSQKDQGTWLDTECSNAVQSYAGGVDIAGQHLILTWDTRESESWTAGSTQVNCKVGAKLPDNSGLQAITGSVRQQAQDAPPGGQPPGGQPPGGQPNGGQPTAKPPNG</sequence>
<evidence type="ECO:0000313" key="4">
    <source>
        <dbReference type="EMBL" id="MFD2418153.1"/>
    </source>
</evidence>
<protein>
    <submittedName>
        <fullName evidence="4">Septum formation family protein</fullName>
    </submittedName>
</protein>
<proteinExistence type="predicted"/>
<feature type="transmembrane region" description="Helical" evidence="2">
    <location>
        <begin position="15"/>
        <end position="36"/>
    </location>
</feature>
<keyword evidence="2" id="KW-1133">Transmembrane helix</keyword>
<keyword evidence="5" id="KW-1185">Reference proteome</keyword>
<name>A0ABW5FTN7_9PSEU</name>
<evidence type="ECO:0000259" key="3">
    <source>
        <dbReference type="Pfam" id="PF13845"/>
    </source>
</evidence>
<feature type="compositionally biased region" description="Pro residues" evidence="1">
    <location>
        <begin position="307"/>
        <end position="318"/>
    </location>
</feature>
<feature type="domain" description="Septum formation-related" evidence="3">
    <location>
        <begin position="60"/>
        <end position="278"/>
    </location>
</feature>
<comment type="caution">
    <text evidence="4">The sequence shown here is derived from an EMBL/GenBank/DDBJ whole genome shotgun (WGS) entry which is preliminary data.</text>
</comment>
<dbReference type="Pfam" id="PF13845">
    <property type="entry name" value="Septum_form"/>
    <property type="match status" value="1"/>
</dbReference>
<feature type="region of interest" description="Disordered" evidence="1">
    <location>
        <begin position="285"/>
        <end position="332"/>
    </location>
</feature>
<dbReference type="RefSeq" id="WP_378266109.1">
    <property type="nucleotide sequence ID" value="NZ_JBHUKR010000007.1"/>
</dbReference>
<dbReference type="Proteomes" id="UP001597417">
    <property type="component" value="Unassembled WGS sequence"/>
</dbReference>
<keyword evidence="2" id="KW-0812">Transmembrane</keyword>
<dbReference type="EMBL" id="JBHUKR010000007">
    <property type="protein sequence ID" value="MFD2418153.1"/>
    <property type="molecule type" value="Genomic_DNA"/>
</dbReference>
<dbReference type="InterPro" id="IPR026004">
    <property type="entry name" value="Septum_form"/>
</dbReference>
<organism evidence="4 5">
    <name type="scientific">Amycolatopsis pigmentata</name>
    <dbReference type="NCBI Taxonomy" id="450801"/>
    <lineage>
        <taxon>Bacteria</taxon>
        <taxon>Bacillati</taxon>
        <taxon>Actinomycetota</taxon>
        <taxon>Actinomycetes</taxon>
        <taxon>Pseudonocardiales</taxon>
        <taxon>Pseudonocardiaceae</taxon>
        <taxon>Amycolatopsis</taxon>
    </lineage>
</organism>
<reference evidence="5" key="1">
    <citation type="journal article" date="2019" name="Int. J. Syst. Evol. Microbiol.">
        <title>The Global Catalogue of Microorganisms (GCM) 10K type strain sequencing project: providing services to taxonomists for standard genome sequencing and annotation.</title>
        <authorList>
            <consortium name="The Broad Institute Genomics Platform"/>
            <consortium name="The Broad Institute Genome Sequencing Center for Infectious Disease"/>
            <person name="Wu L."/>
            <person name="Ma J."/>
        </authorList>
    </citation>
    <scope>NUCLEOTIDE SEQUENCE [LARGE SCALE GENOMIC DNA]</scope>
    <source>
        <strain evidence="5">CGMCC 4.7645</strain>
    </source>
</reference>
<feature type="compositionally biased region" description="Polar residues" evidence="1">
    <location>
        <begin position="288"/>
        <end position="298"/>
    </location>
</feature>
<keyword evidence="2" id="KW-0472">Membrane</keyword>
<evidence type="ECO:0000256" key="1">
    <source>
        <dbReference type="SAM" id="MobiDB-lite"/>
    </source>
</evidence>
<evidence type="ECO:0000256" key="2">
    <source>
        <dbReference type="SAM" id="Phobius"/>
    </source>
</evidence>